<dbReference type="Pfam" id="PF00691">
    <property type="entry name" value="OmpA"/>
    <property type="match status" value="1"/>
</dbReference>
<dbReference type="CDD" id="cd07185">
    <property type="entry name" value="OmpA_C-like"/>
    <property type="match status" value="1"/>
</dbReference>
<dbReference type="SUPFAM" id="SSF103088">
    <property type="entry name" value="OmpA-like"/>
    <property type="match status" value="1"/>
</dbReference>
<dbReference type="InterPro" id="IPR050330">
    <property type="entry name" value="Bact_OuterMem_StrucFunc"/>
</dbReference>
<feature type="region of interest" description="Disordered" evidence="5">
    <location>
        <begin position="393"/>
        <end position="413"/>
    </location>
</feature>
<protein>
    <recommendedName>
        <fullName evidence="6">OmpA-like domain-containing protein</fullName>
    </recommendedName>
</protein>
<comment type="subcellular location">
    <subcellularLocation>
        <location evidence="1">Cell outer membrane</location>
    </subcellularLocation>
</comment>
<evidence type="ECO:0000256" key="3">
    <source>
        <dbReference type="ARBA" id="ARBA00023237"/>
    </source>
</evidence>
<name>A0A8J2U7R7_9BACT</name>
<organism evidence="7 8">
    <name type="scientific">Puia dinghuensis</name>
    <dbReference type="NCBI Taxonomy" id="1792502"/>
    <lineage>
        <taxon>Bacteria</taxon>
        <taxon>Pseudomonadati</taxon>
        <taxon>Bacteroidota</taxon>
        <taxon>Chitinophagia</taxon>
        <taxon>Chitinophagales</taxon>
        <taxon>Chitinophagaceae</taxon>
        <taxon>Puia</taxon>
    </lineage>
</organism>
<dbReference type="AlphaFoldDB" id="A0A8J2U7R7"/>
<feature type="compositionally biased region" description="Low complexity" evidence="5">
    <location>
        <begin position="77"/>
        <end position="93"/>
    </location>
</feature>
<dbReference type="GO" id="GO:0005975">
    <property type="term" value="P:carbohydrate metabolic process"/>
    <property type="evidence" value="ECO:0007669"/>
    <property type="project" value="UniProtKB-ARBA"/>
</dbReference>
<feature type="region of interest" description="Disordered" evidence="5">
    <location>
        <begin position="66"/>
        <end position="93"/>
    </location>
</feature>
<dbReference type="PANTHER" id="PTHR30329:SF21">
    <property type="entry name" value="LIPOPROTEIN YIAD-RELATED"/>
    <property type="match status" value="1"/>
</dbReference>
<dbReference type="InterPro" id="IPR006664">
    <property type="entry name" value="OMP_bac"/>
</dbReference>
<comment type="caution">
    <text evidence="7">The sequence shown here is derived from an EMBL/GenBank/DDBJ whole genome shotgun (WGS) entry which is preliminary data.</text>
</comment>
<keyword evidence="3" id="KW-0998">Cell outer membrane</keyword>
<dbReference type="PANTHER" id="PTHR30329">
    <property type="entry name" value="STATOR ELEMENT OF FLAGELLAR MOTOR COMPLEX"/>
    <property type="match status" value="1"/>
</dbReference>
<evidence type="ECO:0000256" key="5">
    <source>
        <dbReference type="SAM" id="MobiDB-lite"/>
    </source>
</evidence>
<keyword evidence="2 4" id="KW-0472">Membrane</keyword>
<dbReference type="PROSITE" id="PS51123">
    <property type="entry name" value="OMPA_2"/>
    <property type="match status" value="1"/>
</dbReference>
<evidence type="ECO:0000256" key="1">
    <source>
        <dbReference type="ARBA" id="ARBA00004442"/>
    </source>
</evidence>
<feature type="domain" description="OmpA-like" evidence="6">
    <location>
        <begin position="308"/>
        <end position="422"/>
    </location>
</feature>
<reference evidence="7" key="2">
    <citation type="submission" date="2020-09" db="EMBL/GenBank/DDBJ databases">
        <authorList>
            <person name="Sun Q."/>
            <person name="Zhou Y."/>
        </authorList>
    </citation>
    <scope>NUCLEOTIDE SEQUENCE</scope>
    <source>
        <strain evidence="7">CGMCC 1.15448</strain>
    </source>
</reference>
<evidence type="ECO:0000259" key="6">
    <source>
        <dbReference type="PROSITE" id="PS51123"/>
    </source>
</evidence>
<dbReference type="Proteomes" id="UP000607559">
    <property type="component" value="Unassembled WGS sequence"/>
</dbReference>
<proteinExistence type="predicted"/>
<dbReference type="EMBL" id="BMJC01000001">
    <property type="protein sequence ID" value="GGA84786.1"/>
    <property type="molecule type" value="Genomic_DNA"/>
</dbReference>
<dbReference type="GO" id="GO:0009279">
    <property type="term" value="C:cell outer membrane"/>
    <property type="evidence" value="ECO:0007669"/>
    <property type="project" value="UniProtKB-SubCell"/>
</dbReference>
<dbReference type="SUPFAM" id="SSF49899">
    <property type="entry name" value="Concanavalin A-like lectins/glucanases"/>
    <property type="match status" value="1"/>
</dbReference>
<dbReference type="Gene3D" id="2.60.120.560">
    <property type="entry name" value="Exo-inulinase, domain 1"/>
    <property type="match status" value="1"/>
</dbReference>
<dbReference type="InterPro" id="IPR013320">
    <property type="entry name" value="ConA-like_dom_sf"/>
</dbReference>
<gene>
    <name evidence="7" type="ORF">GCM10011511_04770</name>
</gene>
<feature type="region of interest" description="Disordered" evidence="5">
    <location>
        <begin position="28"/>
        <end position="52"/>
    </location>
</feature>
<evidence type="ECO:0000313" key="7">
    <source>
        <dbReference type="EMBL" id="GGA84786.1"/>
    </source>
</evidence>
<evidence type="ECO:0000256" key="2">
    <source>
        <dbReference type="ARBA" id="ARBA00023136"/>
    </source>
</evidence>
<sequence length="422" mass="45986">MLKHLLVIAITPLFIIHTERALSQVNNPGNVAKQDASNHANNDVNNSINNGLNKVDNSLKGLFKKKKKNAADTTQKTVATPTGATGTGSSTTSAADASAGAQASLTSYQNYDFVPGNTILFEDQFADDQSGEFPSHWDLRKGQATLNMQGSDKAFFMTDGNYCVVLPLMKTKSYLTDNFSIEYDLYGNYAFGLIIEMVAADGQNYLSAQVTADEAIWQRGNTQKLSASLPADIAGRNFGGKWHHVAIAYKNDQMKVYVDKYRALTVPHCGGLKPATIEIDGIGDQNKPIIFKDLKIADGVQMYMLGQKFTDAKIVTHGINFDVDKATIKPESMGTLNMVVHVLQDNPDLKFEVDGHTDNSGTAAHNLTLSQQRADAVKTQLISMGIDASRLTSKGFGDTKPMSDNSTLEGKANNRRVEFVRM</sequence>
<evidence type="ECO:0000313" key="8">
    <source>
        <dbReference type="Proteomes" id="UP000607559"/>
    </source>
</evidence>
<dbReference type="InterPro" id="IPR036737">
    <property type="entry name" value="OmpA-like_sf"/>
</dbReference>
<reference evidence="7" key="1">
    <citation type="journal article" date="2014" name="Int. J. Syst. Evol. Microbiol.">
        <title>Complete genome sequence of Corynebacterium casei LMG S-19264T (=DSM 44701T), isolated from a smear-ripened cheese.</title>
        <authorList>
            <consortium name="US DOE Joint Genome Institute (JGI-PGF)"/>
            <person name="Walter F."/>
            <person name="Albersmeier A."/>
            <person name="Kalinowski J."/>
            <person name="Ruckert C."/>
        </authorList>
    </citation>
    <scope>NUCLEOTIDE SEQUENCE</scope>
    <source>
        <strain evidence="7">CGMCC 1.15448</strain>
    </source>
</reference>
<dbReference type="Gene3D" id="3.30.1330.60">
    <property type="entry name" value="OmpA-like domain"/>
    <property type="match status" value="1"/>
</dbReference>
<dbReference type="GO" id="GO:0004553">
    <property type="term" value="F:hydrolase activity, hydrolyzing O-glycosyl compounds"/>
    <property type="evidence" value="ECO:0007669"/>
    <property type="project" value="UniProtKB-ARBA"/>
</dbReference>
<evidence type="ECO:0000256" key="4">
    <source>
        <dbReference type="PROSITE-ProRule" id="PRU00473"/>
    </source>
</evidence>
<dbReference type="PRINTS" id="PR01021">
    <property type="entry name" value="OMPADOMAIN"/>
</dbReference>
<accession>A0A8J2U7R7</accession>
<keyword evidence="8" id="KW-1185">Reference proteome</keyword>
<dbReference type="InterPro" id="IPR006665">
    <property type="entry name" value="OmpA-like"/>
</dbReference>
<dbReference type="RefSeq" id="WP_188928153.1">
    <property type="nucleotide sequence ID" value="NZ_BMJC01000001.1"/>
</dbReference>